<organism evidence="6 7">
    <name type="scientific">Euplotes crassus</name>
    <dbReference type="NCBI Taxonomy" id="5936"/>
    <lineage>
        <taxon>Eukaryota</taxon>
        <taxon>Sar</taxon>
        <taxon>Alveolata</taxon>
        <taxon>Ciliophora</taxon>
        <taxon>Intramacronucleata</taxon>
        <taxon>Spirotrichea</taxon>
        <taxon>Hypotrichia</taxon>
        <taxon>Euplotida</taxon>
        <taxon>Euplotidae</taxon>
        <taxon>Moneuplotes</taxon>
    </lineage>
</organism>
<dbReference type="Pfam" id="PF00889">
    <property type="entry name" value="EF_TS"/>
    <property type="match status" value="1"/>
</dbReference>
<protein>
    <recommendedName>
        <fullName evidence="4">Elongation factor Ts, mitochondrial</fullName>
        <shortName evidence="4">EF-Ts</shortName>
        <shortName evidence="4">EF-TsMt</shortName>
    </recommendedName>
</protein>
<dbReference type="SUPFAM" id="SSF54713">
    <property type="entry name" value="Elongation factor Ts (EF-Ts), dimerisation domain"/>
    <property type="match status" value="1"/>
</dbReference>
<evidence type="ECO:0000313" key="6">
    <source>
        <dbReference type="EMBL" id="CAI2376592.1"/>
    </source>
</evidence>
<dbReference type="GO" id="GO:0003746">
    <property type="term" value="F:translation elongation factor activity"/>
    <property type="evidence" value="ECO:0007669"/>
    <property type="project" value="UniProtKB-UniRule"/>
</dbReference>
<dbReference type="EMBL" id="CAMPGE010018155">
    <property type="protein sequence ID" value="CAI2376592.1"/>
    <property type="molecule type" value="Genomic_DNA"/>
</dbReference>
<dbReference type="InterPro" id="IPR036402">
    <property type="entry name" value="EF-Ts_dimer_sf"/>
</dbReference>
<dbReference type="AlphaFoldDB" id="A0AAD1XPU3"/>
<sequence>MLIRSLLSRRFMHSSRLIFTTPIRQNSIRIKMKGLRVATGSPLKECKIALDKFGGDINQAKIWLREQQAPAVEEKVEPPTLYGQIGIKLINDNKTAVVLEVNCETDFLARTKIFKDGVAAYFDTLINANDLEIPLAVDEQDEFDAKKKFLSSTLEKSLDSEIQEMTGKDGITYLTKKTQENIKLGKMMRQTATERQTWGHYLHLSHGTGLCQLGSLVLLESDDPDLDLSFLAETLALHVVATRPSYISQADADASGLKYTEEEILLNQGFISPDNDENLTVEACLAQLCDEKGAEISIKDFKVFSCV</sequence>
<dbReference type="PANTHER" id="PTHR11741">
    <property type="entry name" value="ELONGATION FACTOR TS"/>
    <property type="match status" value="1"/>
</dbReference>
<reference evidence="6" key="1">
    <citation type="submission" date="2023-07" db="EMBL/GenBank/DDBJ databases">
        <authorList>
            <consortium name="AG Swart"/>
            <person name="Singh M."/>
            <person name="Singh A."/>
            <person name="Seah K."/>
            <person name="Emmerich C."/>
        </authorList>
    </citation>
    <scope>NUCLEOTIDE SEQUENCE</scope>
    <source>
        <strain evidence="6">DP1</strain>
    </source>
</reference>
<dbReference type="InterPro" id="IPR009060">
    <property type="entry name" value="UBA-like_sf"/>
</dbReference>
<name>A0AAD1XPU3_EUPCR</name>
<evidence type="ECO:0000256" key="3">
    <source>
        <dbReference type="ARBA" id="ARBA00022917"/>
    </source>
</evidence>
<gene>
    <name evidence="6" type="ORF">ECRASSUSDP1_LOCUS17962</name>
</gene>
<dbReference type="HAMAP" id="MF_00050">
    <property type="entry name" value="EF_Ts"/>
    <property type="match status" value="1"/>
</dbReference>
<dbReference type="GO" id="GO:0005739">
    <property type="term" value="C:mitochondrion"/>
    <property type="evidence" value="ECO:0007669"/>
    <property type="project" value="UniProtKB-SubCell"/>
</dbReference>
<keyword evidence="2 4" id="KW-0251">Elongation factor</keyword>
<proteinExistence type="inferred from homology"/>
<dbReference type="Proteomes" id="UP001295684">
    <property type="component" value="Unassembled WGS sequence"/>
</dbReference>
<evidence type="ECO:0000256" key="1">
    <source>
        <dbReference type="ARBA" id="ARBA00005532"/>
    </source>
</evidence>
<dbReference type="SUPFAM" id="SSF46934">
    <property type="entry name" value="UBA-like"/>
    <property type="match status" value="1"/>
</dbReference>
<dbReference type="Gene3D" id="1.10.8.10">
    <property type="entry name" value="DNA helicase RuvA subunit, C-terminal domain"/>
    <property type="match status" value="1"/>
</dbReference>
<accession>A0AAD1XPU3</accession>
<comment type="similarity">
    <text evidence="1 4">Belongs to the EF-Ts family.</text>
</comment>
<evidence type="ECO:0000313" key="7">
    <source>
        <dbReference type="Proteomes" id="UP001295684"/>
    </source>
</evidence>
<evidence type="ECO:0000256" key="2">
    <source>
        <dbReference type="ARBA" id="ARBA00022768"/>
    </source>
</evidence>
<dbReference type="Gene3D" id="3.30.479.20">
    <property type="entry name" value="Elongation factor Ts, dimerisation domain"/>
    <property type="match status" value="2"/>
</dbReference>
<keyword evidence="7" id="KW-1185">Reference proteome</keyword>
<comment type="function">
    <text evidence="4">Associates with the EF-Tu.GDP complex and induces the exchange of GDP to GTP. It remains bound to the aminoacyl-tRNA.EF-Tu.GTP complex up to the GTP hydrolysis stage on the ribosome.</text>
</comment>
<evidence type="ECO:0000256" key="4">
    <source>
        <dbReference type="HAMAP-Rule" id="MF_03135"/>
    </source>
</evidence>
<dbReference type="PANTHER" id="PTHR11741:SF0">
    <property type="entry name" value="ELONGATION FACTOR TS, MITOCHONDRIAL"/>
    <property type="match status" value="1"/>
</dbReference>
<keyword evidence="3 4" id="KW-0648">Protein biosynthesis</keyword>
<dbReference type="GO" id="GO:0070125">
    <property type="term" value="P:mitochondrial translational elongation"/>
    <property type="evidence" value="ECO:0007669"/>
    <property type="project" value="TreeGrafter"/>
</dbReference>
<evidence type="ECO:0000259" key="5">
    <source>
        <dbReference type="Pfam" id="PF00889"/>
    </source>
</evidence>
<dbReference type="InterPro" id="IPR018101">
    <property type="entry name" value="Transl_elong_Ts_CS"/>
</dbReference>
<dbReference type="InterPro" id="IPR001816">
    <property type="entry name" value="Transl_elong_EFTs/EF1B"/>
</dbReference>
<dbReference type="PROSITE" id="PS01127">
    <property type="entry name" value="EF_TS_2"/>
    <property type="match status" value="1"/>
</dbReference>
<dbReference type="InterPro" id="IPR014039">
    <property type="entry name" value="Transl_elong_EFTs/EF1B_dimer"/>
</dbReference>
<keyword evidence="4" id="KW-0496">Mitochondrion</keyword>
<comment type="caution">
    <text evidence="6">The sequence shown here is derived from an EMBL/GenBank/DDBJ whole genome shotgun (WGS) entry which is preliminary data.</text>
</comment>
<feature type="domain" description="Translation elongation factor EFTs/EF1B dimerisation" evidence="5">
    <location>
        <begin position="96"/>
        <end position="265"/>
    </location>
</feature>
<comment type="subcellular location">
    <subcellularLocation>
        <location evidence="4">Mitochondrion</location>
    </subcellularLocation>
</comment>